<keyword evidence="3" id="KW-1185">Reference proteome</keyword>
<organism evidence="2 3">
    <name type="scientific">Araneus ventricosus</name>
    <name type="common">Orbweaver spider</name>
    <name type="synonym">Epeira ventricosa</name>
    <dbReference type="NCBI Taxonomy" id="182803"/>
    <lineage>
        <taxon>Eukaryota</taxon>
        <taxon>Metazoa</taxon>
        <taxon>Ecdysozoa</taxon>
        <taxon>Arthropoda</taxon>
        <taxon>Chelicerata</taxon>
        <taxon>Arachnida</taxon>
        <taxon>Araneae</taxon>
        <taxon>Araneomorphae</taxon>
        <taxon>Entelegynae</taxon>
        <taxon>Araneoidea</taxon>
        <taxon>Araneidae</taxon>
        <taxon>Araneus</taxon>
    </lineage>
</organism>
<evidence type="ECO:0000313" key="1">
    <source>
        <dbReference type="EMBL" id="GBL92432.1"/>
    </source>
</evidence>
<dbReference type="EMBL" id="BGPR01083687">
    <property type="protein sequence ID" value="GBL92432.1"/>
    <property type="molecule type" value="Genomic_DNA"/>
</dbReference>
<dbReference type="Proteomes" id="UP000499080">
    <property type="component" value="Unassembled WGS sequence"/>
</dbReference>
<gene>
    <name evidence="2" type="ORF">AVEN_132833_1</name>
    <name evidence="1" type="ORF">AVEN_259427_1</name>
</gene>
<sequence length="92" mass="10758">MALVPGKQNKLKLRGMMKRHSKIWQLFNLFPQSFAYFPLDVVEKRKKRNKRTLRSLSVEQRDMAPNTGIYLLCSSSIACFPLDVVEKERVET</sequence>
<evidence type="ECO:0000313" key="3">
    <source>
        <dbReference type="Proteomes" id="UP000499080"/>
    </source>
</evidence>
<evidence type="ECO:0000313" key="2">
    <source>
        <dbReference type="EMBL" id="GBL92498.1"/>
    </source>
</evidence>
<protein>
    <submittedName>
        <fullName evidence="2">Uncharacterized protein</fullName>
    </submittedName>
</protein>
<name>A0A4Y2BKC2_ARAVE</name>
<dbReference type="AlphaFoldDB" id="A0A4Y2BKC2"/>
<reference evidence="2 3" key="1">
    <citation type="journal article" date="2019" name="Sci. Rep.">
        <title>Orb-weaving spider Araneus ventricosus genome elucidates the spidroin gene catalogue.</title>
        <authorList>
            <person name="Kono N."/>
            <person name="Nakamura H."/>
            <person name="Ohtoshi R."/>
            <person name="Moran D.A.P."/>
            <person name="Shinohara A."/>
            <person name="Yoshida Y."/>
            <person name="Fujiwara M."/>
            <person name="Mori M."/>
            <person name="Tomita M."/>
            <person name="Arakawa K."/>
        </authorList>
    </citation>
    <scope>NUCLEOTIDE SEQUENCE [LARGE SCALE GENOMIC DNA]</scope>
</reference>
<dbReference type="EMBL" id="BGPR01083698">
    <property type="protein sequence ID" value="GBL92498.1"/>
    <property type="molecule type" value="Genomic_DNA"/>
</dbReference>
<accession>A0A4Y2BKC2</accession>
<proteinExistence type="predicted"/>
<comment type="caution">
    <text evidence="2">The sequence shown here is derived from an EMBL/GenBank/DDBJ whole genome shotgun (WGS) entry which is preliminary data.</text>
</comment>